<feature type="region of interest" description="Disordered" evidence="1">
    <location>
        <begin position="12"/>
        <end position="60"/>
    </location>
</feature>
<dbReference type="EMBL" id="GBRH01218227">
    <property type="protein sequence ID" value="JAD79668.1"/>
    <property type="molecule type" value="Transcribed_RNA"/>
</dbReference>
<proteinExistence type="predicted"/>
<feature type="compositionally biased region" description="Polar residues" evidence="1">
    <location>
        <begin position="33"/>
        <end position="48"/>
    </location>
</feature>
<reference evidence="2" key="1">
    <citation type="submission" date="2014-09" db="EMBL/GenBank/DDBJ databases">
        <authorList>
            <person name="Magalhaes I.L.F."/>
            <person name="Oliveira U."/>
            <person name="Santos F.R."/>
            <person name="Vidigal T.H.D.A."/>
            <person name="Brescovit A.D."/>
            <person name="Santos A.J."/>
        </authorList>
    </citation>
    <scope>NUCLEOTIDE SEQUENCE</scope>
    <source>
        <tissue evidence="2">Shoot tissue taken approximately 20 cm above the soil surface</tissue>
    </source>
</reference>
<reference evidence="2" key="2">
    <citation type="journal article" date="2015" name="Data Brief">
        <title>Shoot transcriptome of the giant reed, Arundo donax.</title>
        <authorList>
            <person name="Barrero R.A."/>
            <person name="Guerrero F.D."/>
            <person name="Moolhuijzen P."/>
            <person name="Goolsby J.A."/>
            <person name="Tidwell J."/>
            <person name="Bellgard S.E."/>
            <person name="Bellgard M.I."/>
        </authorList>
    </citation>
    <scope>NUCLEOTIDE SEQUENCE</scope>
    <source>
        <tissue evidence="2">Shoot tissue taken approximately 20 cm above the soil surface</tissue>
    </source>
</reference>
<dbReference type="EMBL" id="GBRH01280908">
    <property type="protein sequence ID" value="JAD16987.1"/>
    <property type="molecule type" value="Transcribed_RNA"/>
</dbReference>
<accession>A0A0A9CZ20</accession>
<dbReference type="AlphaFoldDB" id="A0A0A9CZ20"/>
<evidence type="ECO:0000256" key="1">
    <source>
        <dbReference type="SAM" id="MobiDB-lite"/>
    </source>
</evidence>
<evidence type="ECO:0000313" key="2">
    <source>
        <dbReference type="EMBL" id="JAD79668.1"/>
    </source>
</evidence>
<sequence>MLVVASFVWCRSSSSSPPRRADRSLYTADRTRTSPGLPSQMATASQSMHCMHGNKQDSRRRLLHRGLGRAL</sequence>
<protein>
    <submittedName>
        <fullName evidence="2">Uncharacterized protein</fullName>
    </submittedName>
</protein>
<name>A0A0A9CZ20_ARUDO</name>
<organism evidence="2">
    <name type="scientific">Arundo donax</name>
    <name type="common">Giant reed</name>
    <name type="synonym">Donax arundinaceus</name>
    <dbReference type="NCBI Taxonomy" id="35708"/>
    <lineage>
        <taxon>Eukaryota</taxon>
        <taxon>Viridiplantae</taxon>
        <taxon>Streptophyta</taxon>
        <taxon>Embryophyta</taxon>
        <taxon>Tracheophyta</taxon>
        <taxon>Spermatophyta</taxon>
        <taxon>Magnoliopsida</taxon>
        <taxon>Liliopsida</taxon>
        <taxon>Poales</taxon>
        <taxon>Poaceae</taxon>
        <taxon>PACMAD clade</taxon>
        <taxon>Arundinoideae</taxon>
        <taxon>Arundineae</taxon>
        <taxon>Arundo</taxon>
    </lineage>
</organism>